<accession>A0AA88A6B5</accession>
<comment type="caution">
    <text evidence="1">The sequence shown here is derived from an EMBL/GenBank/DDBJ whole genome shotgun (WGS) entry which is preliminary data.</text>
</comment>
<reference evidence="1" key="1">
    <citation type="submission" date="2023-07" db="EMBL/GenBank/DDBJ databases">
        <title>draft genome sequence of fig (Ficus carica).</title>
        <authorList>
            <person name="Takahashi T."/>
            <person name="Nishimura K."/>
        </authorList>
    </citation>
    <scope>NUCLEOTIDE SEQUENCE</scope>
</reference>
<protein>
    <submittedName>
        <fullName evidence="1">Uncharacterized protein</fullName>
    </submittedName>
</protein>
<dbReference type="AlphaFoldDB" id="A0AA88A6B5"/>
<sequence>MVIRSISSIVESVETIHGRIVVPLDLAQGDLGSSASCLAVVGGSLRGIGCTVVRTSRPRGDGHCGLARRRRGRRVVVGKLHTTVSSSLETGGCRRLHGWDLQ</sequence>
<gene>
    <name evidence="1" type="ORF">TIFTF001_019343</name>
</gene>
<evidence type="ECO:0000313" key="1">
    <source>
        <dbReference type="EMBL" id="GMN50174.1"/>
    </source>
</evidence>
<evidence type="ECO:0000313" key="2">
    <source>
        <dbReference type="Proteomes" id="UP001187192"/>
    </source>
</evidence>
<keyword evidence="2" id="KW-1185">Reference proteome</keyword>
<dbReference type="EMBL" id="BTGU01000033">
    <property type="protein sequence ID" value="GMN50174.1"/>
    <property type="molecule type" value="Genomic_DNA"/>
</dbReference>
<dbReference type="Proteomes" id="UP001187192">
    <property type="component" value="Unassembled WGS sequence"/>
</dbReference>
<name>A0AA88A6B5_FICCA</name>
<proteinExistence type="predicted"/>
<organism evidence="1 2">
    <name type="scientific">Ficus carica</name>
    <name type="common">Common fig</name>
    <dbReference type="NCBI Taxonomy" id="3494"/>
    <lineage>
        <taxon>Eukaryota</taxon>
        <taxon>Viridiplantae</taxon>
        <taxon>Streptophyta</taxon>
        <taxon>Embryophyta</taxon>
        <taxon>Tracheophyta</taxon>
        <taxon>Spermatophyta</taxon>
        <taxon>Magnoliopsida</taxon>
        <taxon>eudicotyledons</taxon>
        <taxon>Gunneridae</taxon>
        <taxon>Pentapetalae</taxon>
        <taxon>rosids</taxon>
        <taxon>fabids</taxon>
        <taxon>Rosales</taxon>
        <taxon>Moraceae</taxon>
        <taxon>Ficeae</taxon>
        <taxon>Ficus</taxon>
    </lineage>
</organism>